<reference evidence="1 2" key="1">
    <citation type="journal article" date="2015" name="Genome Announc.">
        <title>The 474-Kilobase-Pair Complete Genome Sequence of CeV-01B, a Virus Infecting Haptolina (Chrysochromulina) ericina (Prymnesiophyceae).</title>
        <authorList>
            <person name="Gallot-Lavallee L."/>
            <person name="Pagarete A."/>
            <person name="Legendre M."/>
            <person name="Santini S."/>
            <person name="Sandaa R.A."/>
            <person name="Himmelbauer H."/>
            <person name="Ogata H."/>
            <person name="Bratbak G."/>
            <person name="Claverie J.M."/>
        </authorList>
    </citation>
    <scope>NUCLEOTIDE SEQUENCE [LARGE SCALE GENOMIC DNA]</scope>
    <source>
        <strain evidence="1">CeV-01B</strain>
    </source>
</reference>
<dbReference type="KEGG" id="vg:26049244"/>
<dbReference type="EMBL" id="KT820662">
    <property type="protein sequence ID" value="ALH23283.1"/>
    <property type="molecule type" value="Genomic_DNA"/>
</dbReference>
<proteinExistence type="predicted"/>
<name>A0A0N9R428_9VIRU</name>
<dbReference type="Proteomes" id="UP000203826">
    <property type="component" value="Segment"/>
</dbReference>
<dbReference type="OrthoDB" id="40065at10239"/>
<sequence length="187" mass="20989">MSNSTINGNLCTDQLVNEINERILARTMTSGNIEVLISPRPQSTLYTRPLNNSIPPGPPCKPRVLKYNSDPKKNFLPCTKGGSWSQYNQNIDKESILRNQIYALQNAPQAKYVPNSTSDLYNSTIPKSQTSTAQGLYPNLPTSNAEYNIWGLQPTLNREAGYQFLQPPVNLGNKLFNNDTRQEIKDK</sequence>
<protein>
    <submittedName>
        <fullName evidence="1">Uncharacterized protein</fullName>
    </submittedName>
</protein>
<keyword evidence="2" id="KW-1185">Reference proteome</keyword>
<evidence type="ECO:0000313" key="2">
    <source>
        <dbReference type="Proteomes" id="UP000203826"/>
    </source>
</evidence>
<gene>
    <name evidence="1" type="ORF">ceV_377</name>
</gene>
<organism evidence="1 2">
    <name type="scientific">Chrysochromulina ericina virus CeV-01B</name>
    <dbReference type="NCBI Taxonomy" id="3070830"/>
    <lineage>
        <taxon>Viruses</taxon>
        <taxon>Varidnaviria</taxon>
        <taxon>Bamfordvirae</taxon>
        <taxon>Nucleocytoviricota</taxon>
        <taxon>Megaviricetes</taxon>
        <taxon>Imitervirales</taxon>
        <taxon>Mesomimiviridae</taxon>
        <taxon>Tethysvirus</taxon>
        <taxon>Tethysvirus raunefjordenense</taxon>
    </lineage>
</organism>
<evidence type="ECO:0000313" key="1">
    <source>
        <dbReference type="EMBL" id="ALH23283.1"/>
    </source>
</evidence>
<accession>A0A0N9R428</accession>